<evidence type="ECO:0000313" key="7">
    <source>
        <dbReference type="EMBL" id="VDK69388.1"/>
    </source>
</evidence>
<feature type="repeat" description="ANK" evidence="5">
    <location>
        <begin position="99"/>
        <end position="122"/>
    </location>
</feature>
<evidence type="ECO:0000313" key="9">
    <source>
        <dbReference type="WBParaSite" id="ASIM_0002002201-mRNA-1"/>
    </source>
</evidence>
<reference evidence="9" key="1">
    <citation type="submission" date="2017-02" db="UniProtKB">
        <authorList>
            <consortium name="WormBaseParasite"/>
        </authorList>
    </citation>
    <scope>IDENTIFICATION</scope>
</reference>
<dbReference type="AlphaFoldDB" id="A0A0M3KGA9"/>
<dbReference type="PROSITE" id="PS50088">
    <property type="entry name" value="ANK_REPEAT"/>
    <property type="match status" value="1"/>
</dbReference>
<dbReference type="Proteomes" id="UP000267096">
    <property type="component" value="Unassembled WGS sequence"/>
</dbReference>
<dbReference type="Pfam" id="PF12796">
    <property type="entry name" value="Ank_2"/>
    <property type="match status" value="1"/>
</dbReference>
<keyword evidence="3" id="KW-0378">Hydrolase</keyword>
<evidence type="ECO:0000256" key="2">
    <source>
        <dbReference type="ARBA" id="ARBA00012918"/>
    </source>
</evidence>
<dbReference type="PROSITE" id="PS50297">
    <property type="entry name" value="ANK_REP_REGION"/>
    <property type="match status" value="1"/>
</dbReference>
<dbReference type="WBParaSite" id="ASIM_0002002201-mRNA-1">
    <property type="protein sequence ID" value="ASIM_0002002201-mRNA-1"/>
    <property type="gene ID" value="ASIM_0002002201"/>
</dbReference>
<dbReference type="SUPFAM" id="SSF48403">
    <property type="entry name" value="Ankyrin repeat"/>
    <property type="match status" value="1"/>
</dbReference>
<dbReference type="GO" id="GO:0004359">
    <property type="term" value="F:glutaminase activity"/>
    <property type="evidence" value="ECO:0007669"/>
    <property type="project" value="UniProtKB-EC"/>
</dbReference>
<dbReference type="EC" id="3.5.1.2" evidence="2"/>
<proteinExistence type="inferred from homology"/>
<evidence type="ECO:0000256" key="4">
    <source>
        <dbReference type="ARBA" id="ARBA00049534"/>
    </source>
</evidence>
<dbReference type="PANTHER" id="PTHR12544">
    <property type="entry name" value="GLUTAMINASE"/>
    <property type="match status" value="1"/>
</dbReference>
<dbReference type="EMBL" id="UYRR01037182">
    <property type="protein sequence ID" value="VDK69388.1"/>
    <property type="molecule type" value="Genomic_DNA"/>
</dbReference>
<evidence type="ECO:0000256" key="6">
    <source>
        <dbReference type="SAM" id="MobiDB-lite"/>
    </source>
</evidence>
<dbReference type="OrthoDB" id="9995210at2759"/>
<gene>
    <name evidence="7" type="ORF">ASIM_LOCUS19406</name>
</gene>
<keyword evidence="5" id="KW-0040">ANK repeat</keyword>
<feature type="compositionally biased region" description="Polar residues" evidence="6">
    <location>
        <begin position="163"/>
        <end position="182"/>
    </location>
</feature>
<evidence type="ECO:0000256" key="3">
    <source>
        <dbReference type="ARBA" id="ARBA00022801"/>
    </source>
</evidence>
<protein>
    <recommendedName>
        <fullName evidence="2">glutaminase</fullName>
        <ecNumber evidence="2">3.5.1.2</ecNumber>
    </recommendedName>
</protein>
<evidence type="ECO:0000256" key="1">
    <source>
        <dbReference type="ARBA" id="ARBA00011076"/>
    </source>
</evidence>
<dbReference type="Pfam" id="PF04960">
    <property type="entry name" value="Glutaminase"/>
    <property type="match status" value="1"/>
</dbReference>
<evidence type="ECO:0000313" key="8">
    <source>
        <dbReference type="Proteomes" id="UP000267096"/>
    </source>
</evidence>
<comment type="catalytic activity">
    <reaction evidence="4">
        <text>L-glutamine + H2O = L-glutamate + NH4(+)</text>
        <dbReference type="Rhea" id="RHEA:15889"/>
        <dbReference type="ChEBI" id="CHEBI:15377"/>
        <dbReference type="ChEBI" id="CHEBI:28938"/>
        <dbReference type="ChEBI" id="CHEBI:29985"/>
        <dbReference type="ChEBI" id="CHEBI:58359"/>
        <dbReference type="EC" id="3.5.1.2"/>
    </reaction>
</comment>
<keyword evidence="8" id="KW-1185">Reference proteome</keyword>
<name>A0A0M3KGA9_ANISI</name>
<comment type="similarity">
    <text evidence="1">Belongs to the glutaminase family.</text>
</comment>
<dbReference type="InterPro" id="IPR015868">
    <property type="entry name" value="Glutaminase"/>
</dbReference>
<dbReference type="GO" id="GO:0006543">
    <property type="term" value="P:L-glutamine catabolic process"/>
    <property type="evidence" value="ECO:0007669"/>
    <property type="project" value="TreeGrafter"/>
</dbReference>
<dbReference type="GO" id="GO:0006537">
    <property type="term" value="P:glutamate biosynthetic process"/>
    <property type="evidence" value="ECO:0007669"/>
    <property type="project" value="TreeGrafter"/>
</dbReference>
<evidence type="ECO:0000256" key="5">
    <source>
        <dbReference type="PROSITE-ProRule" id="PRU00023"/>
    </source>
</evidence>
<dbReference type="Gene3D" id="3.40.710.10">
    <property type="entry name" value="DD-peptidase/beta-lactamase superfamily"/>
    <property type="match status" value="1"/>
</dbReference>
<dbReference type="PANTHER" id="PTHR12544:SF51">
    <property type="entry name" value="GLUTAMINASE 3-RELATED"/>
    <property type="match status" value="1"/>
</dbReference>
<accession>A0A0M3KGA9</accession>
<dbReference type="SUPFAM" id="SSF56601">
    <property type="entry name" value="beta-lactamase/transpeptidase-like"/>
    <property type="match status" value="1"/>
</dbReference>
<organism evidence="9">
    <name type="scientific">Anisakis simplex</name>
    <name type="common">Herring worm</name>
    <dbReference type="NCBI Taxonomy" id="6269"/>
    <lineage>
        <taxon>Eukaryota</taxon>
        <taxon>Metazoa</taxon>
        <taxon>Ecdysozoa</taxon>
        <taxon>Nematoda</taxon>
        <taxon>Chromadorea</taxon>
        <taxon>Rhabditida</taxon>
        <taxon>Spirurina</taxon>
        <taxon>Ascaridomorpha</taxon>
        <taxon>Ascaridoidea</taxon>
        <taxon>Anisakidae</taxon>
        <taxon>Anisakis</taxon>
        <taxon>Anisakis simplex complex</taxon>
    </lineage>
</organism>
<sequence>MIIVVPNVMGIGIYSPPLDPLGNTVRGVKFAEQLVEKFNFHNYDSLVYSDTKKIDPRKMVRELSNESISNMMYAVRAGDISSIQRYILLGVSIHERDYDERTVLHIAAAEGNEYILKFLLERWKESADPKDRYGRTPLDDAKEFGQSKCVELLEKKLERQAKMSSSFARKTSLHSPQNIDSSTESRDRTQSDIASTTNQ</sequence>
<dbReference type="InterPro" id="IPR002110">
    <property type="entry name" value="Ankyrin_rpt"/>
</dbReference>
<dbReference type="InterPro" id="IPR036770">
    <property type="entry name" value="Ankyrin_rpt-contain_sf"/>
</dbReference>
<dbReference type="InterPro" id="IPR012338">
    <property type="entry name" value="Beta-lactam/transpept-like"/>
</dbReference>
<feature type="region of interest" description="Disordered" evidence="6">
    <location>
        <begin position="163"/>
        <end position="199"/>
    </location>
</feature>
<reference evidence="7 8" key="2">
    <citation type="submission" date="2018-11" db="EMBL/GenBank/DDBJ databases">
        <authorList>
            <consortium name="Pathogen Informatics"/>
        </authorList>
    </citation>
    <scope>NUCLEOTIDE SEQUENCE [LARGE SCALE GENOMIC DNA]</scope>
</reference>
<dbReference type="Gene3D" id="1.25.40.20">
    <property type="entry name" value="Ankyrin repeat-containing domain"/>
    <property type="match status" value="1"/>
</dbReference>